<feature type="domain" description="Nudix hydrolase" evidence="3">
    <location>
        <begin position="40"/>
        <end position="171"/>
    </location>
</feature>
<dbReference type="GO" id="GO:0016787">
    <property type="term" value="F:hydrolase activity"/>
    <property type="evidence" value="ECO:0007669"/>
    <property type="project" value="UniProtKB-KW"/>
</dbReference>
<gene>
    <name evidence="4" type="ORF">OCV88_01385</name>
</gene>
<name>A0ABT2TFN0_9FIRM</name>
<evidence type="ECO:0000256" key="1">
    <source>
        <dbReference type="ARBA" id="ARBA00001946"/>
    </source>
</evidence>
<evidence type="ECO:0000256" key="2">
    <source>
        <dbReference type="ARBA" id="ARBA00022801"/>
    </source>
</evidence>
<accession>A0ABT2TFN0</accession>
<dbReference type="CDD" id="cd03424">
    <property type="entry name" value="NUDIX_ADPRase_Nudt5_UGPPase_Nudt14"/>
    <property type="match status" value="1"/>
</dbReference>
<evidence type="ECO:0000313" key="5">
    <source>
        <dbReference type="Proteomes" id="UP001652442"/>
    </source>
</evidence>
<dbReference type="PANTHER" id="PTHR11839:SF18">
    <property type="entry name" value="NUDIX HYDROLASE DOMAIN-CONTAINING PROTEIN"/>
    <property type="match status" value="1"/>
</dbReference>
<sequence length="182" mass="20821">MEKAERIDRVLKYRGAILDFYDDLMELPDGSVSHWDYIEHRNGAAAVLPVLSDGRILMVRQYRNALNREMLELPAGAKDGRTEPSEACAARELEEETGYRAGKMEKLITVCTTGAFCNESIEIYLATELIKTHQQLDRDEFLQVEIWDLPTLCHKIFTQEITDAKTVSGILAYKCRMEHSHI</sequence>
<proteinExistence type="predicted"/>
<dbReference type="PROSITE" id="PS51462">
    <property type="entry name" value="NUDIX"/>
    <property type="match status" value="1"/>
</dbReference>
<dbReference type="EMBL" id="JAOQJQ010000001">
    <property type="protein sequence ID" value="MCU6760987.1"/>
    <property type="molecule type" value="Genomic_DNA"/>
</dbReference>
<keyword evidence="2 4" id="KW-0378">Hydrolase</keyword>
<evidence type="ECO:0000259" key="3">
    <source>
        <dbReference type="PROSITE" id="PS51462"/>
    </source>
</evidence>
<dbReference type="PANTHER" id="PTHR11839">
    <property type="entry name" value="UDP/ADP-SUGAR PYROPHOSPHATASE"/>
    <property type="match status" value="1"/>
</dbReference>
<organism evidence="4 5">
    <name type="scientific">Brotonthovivens ammoniilytica</name>
    <dbReference type="NCBI Taxonomy" id="2981725"/>
    <lineage>
        <taxon>Bacteria</taxon>
        <taxon>Bacillati</taxon>
        <taxon>Bacillota</taxon>
        <taxon>Clostridia</taxon>
        <taxon>Lachnospirales</taxon>
        <taxon>Lachnospiraceae</taxon>
        <taxon>Brotonthovivens</taxon>
    </lineage>
</organism>
<keyword evidence="5" id="KW-1185">Reference proteome</keyword>
<dbReference type="Proteomes" id="UP001652442">
    <property type="component" value="Unassembled WGS sequence"/>
</dbReference>
<reference evidence="4 5" key="1">
    <citation type="journal article" date="2021" name="ISME Commun">
        <title>Automated analysis of genomic sequences facilitates high-throughput and comprehensive description of bacteria.</title>
        <authorList>
            <person name="Hitch T.C.A."/>
        </authorList>
    </citation>
    <scope>NUCLEOTIDE SEQUENCE [LARGE SCALE GENOMIC DNA]</scope>
    <source>
        <strain evidence="4 5">Sanger_109</strain>
    </source>
</reference>
<comment type="cofactor">
    <cofactor evidence="1">
        <name>Mg(2+)</name>
        <dbReference type="ChEBI" id="CHEBI:18420"/>
    </cofactor>
</comment>
<dbReference type="Pfam" id="PF00293">
    <property type="entry name" value="NUDIX"/>
    <property type="match status" value="1"/>
</dbReference>
<evidence type="ECO:0000313" key="4">
    <source>
        <dbReference type="EMBL" id="MCU6760987.1"/>
    </source>
</evidence>
<dbReference type="InterPro" id="IPR000086">
    <property type="entry name" value="NUDIX_hydrolase_dom"/>
</dbReference>
<dbReference type="SUPFAM" id="SSF55811">
    <property type="entry name" value="Nudix"/>
    <property type="match status" value="1"/>
</dbReference>
<dbReference type="InterPro" id="IPR015797">
    <property type="entry name" value="NUDIX_hydrolase-like_dom_sf"/>
</dbReference>
<comment type="caution">
    <text evidence="4">The sequence shown here is derived from an EMBL/GenBank/DDBJ whole genome shotgun (WGS) entry which is preliminary data.</text>
</comment>
<dbReference type="RefSeq" id="WP_158423862.1">
    <property type="nucleotide sequence ID" value="NZ_JAOQJQ010000001.1"/>
</dbReference>
<dbReference type="Gene3D" id="3.90.79.10">
    <property type="entry name" value="Nucleoside Triphosphate Pyrophosphohydrolase"/>
    <property type="match status" value="1"/>
</dbReference>
<protein>
    <submittedName>
        <fullName evidence="4">NUDIX hydrolase</fullName>
    </submittedName>
</protein>